<evidence type="ECO:0000256" key="1">
    <source>
        <dbReference type="ARBA" id="ARBA00006479"/>
    </source>
</evidence>
<keyword evidence="2" id="KW-0418">Kinase</keyword>
<keyword evidence="2" id="KW-0808">Transferase</keyword>
<evidence type="ECO:0000313" key="2">
    <source>
        <dbReference type="EMBL" id="TCN21452.1"/>
    </source>
</evidence>
<dbReference type="AlphaFoldDB" id="A0A4R2B6N3"/>
<protein>
    <submittedName>
        <fullName evidence="2">Putative NBD/HSP70 family sugar kinase</fullName>
    </submittedName>
</protein>
<reference evidence="2 3" key="1">
    <citation type="journal article" date="2015" name="Stand. Genomic Sci.">
        <title>Genomic Encyclopedia of Bacterial and Archaeal Type Strains, Phase III: the genomes of soil and plant-associated and newly described type strains.</title>
        <authorList>
            <person name="Whitman W.B."/>
            <person name="Woyke T."/>
            <person name="Klenk H.P."/>
            <person name="Zhou Y."/>
            <person name="Lilburn T.G."/>
            <person name="Beck B.J."/>
            <person name="De Vos P."/>
            <person name="Vandamme P."/>
            <person name="Eisen J.A."/>
            <person name="Garrity G."/>
            <person name="Hugenholtz P."/>
            <person name="Kyrpides N.C."/>
        </authorList>
    </citation>
    <scope>NUCLEOTIDE SEQUENCE [LARGE SCALE GENOMIC DNA]</scope>
    <source>
        <strain evidence="2 3">CV53</strain>
    </source>
</reference>
<comment type="caution">
    <text evidence="2">The sequence shown here is derived from an EMBL/GenBank/DDBJ whole genome shotgun (WGS) entry which is preliminary data.</text>
</comment>
<dbReference type="PANTHER" id="PTHR18964">
    <property type="entry name" value="ROK (REPRESSOR, ORF, KINASE) FAMILY"/>
    <property type="match status" value="1"/>
</dbReference>
<dbReference type="CDD" id="cd24152">
    <property type="entry name" value="ASKHA_NBD_ROK-like"/>
    <property type="match status" value="1"/>
</dbReference>
<dbReference type="InterPro" id="IPR043129">
    <property type="entry name" value="ATPase_NBD"/>
</dbReference>
<dbReference type="Gene3D" id="3.30.420.40">
    <property type="match status" value="2"/>
</dbReference>
<dbReference type="Pfam" id="PF00480">
    <property type="entry name" value="ROK"/>
    <property type="match status" value="1"/>
</dbReference>
<dbReference type="Proteomes" id="UP000295689">
    <property type="component" value="Unassembled WGS sequence"/>
</dbReference>
<dbReference type="InterPro" id="IPR000600">
    <property type="entry name" value="ROK"/>
</dbReference>
<accession>A0A4R2B6N3</accession>
<dbReference type="SUPFAM" id="SSF53067">
    <property type="entry name" value="Actin-like ATPase domain"/>
    <property type="match status" value="1"/>
</dbReference>
<dbReference type="GO" id="GO:0016301">
    <property type="term" value="F:kinase activity"/>
    <property type="evidence" value="ECO:0007669"/>
    <property type="project" value="UniProtKB-KW"/>
</dbReference>
<name>A0A4R2B6N3_9BACI</name>
<gene>
    <name evidence="2" type="ORF">EV146_112135</name>
</gene>
<sequence length="310" mass="33798">MRNYMVFDVGGTEVKYAVINNNGEFLKKGSFPSSPHDFEKFTSDLLEITSENRLEYQVAGLAFSTPGGVDSEKGTIGGASALPCIHGPNFKEIFGNATGLPVEIENDANCAALGEVWRGAGKENSDVLFVVIGTGIGGAVVKDRKIHKGVHLHGGEIGYMVLDTVMENGKVKFRTWSELAATASLVRHAARAKGIDSTGLNGKIIFEGAEAGDHIFQEVIDHFYLNLAKGIFNIQYVYDPEKIIIGGAISNREDLIDEIYKKMDLILDSVKNAKVRPVIEVCQFRNDANLLGALYNYLQRQGPNSERTIA</sequence>
<dbReference type="PANTHER" id="PTHR18964:SF170">
    <property type="entry name" value="SUGAR KINASE"/>
    <property type="match status" value="1"/>
</dbReference>
<evidence type="ECO:0000313" key="3">
    <source>
        <dbReference type="Proteomes" id="UP000295689"/>
    </source>
</evidence>
<proteinExistence type="inferred from homology"/>
<keyword evidence="3" id="KW-1185">Reference proteome</keyword>
<comment type="similarity">
    <text evidence="1">Belongs to the ROK (NagC/XylR) family.</text>
</comment>
<organism evidence="2 3">
    <name type="scientific">Mesobacillus foraminis</name>
    <dbReference type="NCBI Taxonomy" id="279826"/>
    <lineage>
        <taxon>Bacteria</taxon>
        <taxon>Bacillati</taxon>
        <taxon>Bacillota</taxon>
        <taxon>Bacilli</taxon>
        <taxon>Bacillales</taxon>
        <taxon>Bacillaceae</taxon>
        <taxon>Mesobacillus</taxon>
    </lineage>
</organism>
<dbReference type="RefSeq" id="WP_132010579.1">
    <property type="nucleotide sequence ID" value="NZ_JABUHM010000014.1"/>
</dbReference>
<dbReference type="EMBL" id="SLVV01000012">
    <property type="protein sequence ID" value="TCN21452.1"/>
    <property type="molecule type" value="Genomic_DNA"/>
</dbReference>